<dbReference type="OrthoDB" id="7068897at2"/>
<evidence type="ECO:0000313" key="2">
    <source>
        <dbReference type="EMBL" id="PCE26876.1"/>
    </source>
</evidence>
<name>A0A2A4F3A7_9BURK</name>
<accession>A0A2A4F3A7</accession>
<feature type="chain" id="PRO_5012697790" description="DUF3613 domain-containing protein" evidence="1">
    <location>
        <begin position="34"/>
        <end position="113"/>
    </location>
</feature>
<proteinExistence type="predicted"/>
<dbReference type="AlphaFoldDB" id="A0A2A4F3A7"/>
<dbReference type="EMBL" id="MTZV01000003">
    <property type="protein sequence ID" value="PCE26876.1"/>
    <property type="molecule type" value="Genomic_DNA"/>
</dbReference>
<dbReference type="Pfam" id="PF12266">
    <property type="entry name" value="DUF3613"/>
    <property type="match status" value="1"/>
</dbReference>
<evidence type="ECO:0000256" key="1">
    <source>
        <dbReference type="SAM" id="SignalP"/>
    </source>
</evidence>
<dbReference type="RefSeq" id="WP_096718983.1">
    <property type="nucleotide sequence ID" value="NZ_MTZV01000003.1"/>
</dbReference>
<gene>
    <name evidence="2" type="ORF">BWP39_08805</name>
</gene>
<feature type="signal peptide" evidence="1">
    <location>
        <begin position="1"/>
        <end position="33"/>
    </location>
</feature>
<organism evidence="2 3">
    <name type="scientific">Paraburkholderia acidicola</name>
    <dbReference type="NCBI Taxonomy" id="1912599"/>
    <lineage>
        <taxon>Bacteria</taxon>
        <taxon>Pseudomonadati</taxon>
        <taxon>Pseudomonadota</taxon>
        <taxon>Betaproteobacteria</taxon>
        <taxon>Burkholderiales</taxon>
        <taxon>Burkholderiaceae</taxon>
        <taxon>Paraburkholderia</taxon>
    </lineage>
</organism>
<reference evidence="2 3" key="1">
    <citation type="submission" date="2017-01" db="EMBL/GenBank/DDBJ databases">
        <title>Whole-Genome Shotgun Sequencing of Two beta-Proteobacterial Species in Search of the Bulgecin Biosynthetic Cluster.</title>
        <authorList>
            <person name="Horsman M.E."/>
            <person name="Marous D.R."/>
            <person name="Li R."/>
            <person name="Oliver R.A."/>
            <person name="Byun B."/>
            <person name="Emrich S.J."/>
            <person name="Boggess B."/>
            <person name="Townsend C.A."/>
            <person name="Mobashery S."/>
        </authorList>
    </citation>
    <scope>NUCLEOTIDE SEQUENCE [LARGE SCALE GENOMIC DNA]</scope>
    <source>
        <strain evidence="2 3">ATCC 31363</strain>
    </source>
</reference>
<keyword evidence="1" id="KW-0732">Signal</keyword>
<evidence type="ECO:0000313" key="3">
    <source>
        <dbReference type="Proteomes" id="UP000218022"/>
    </source>
</evidence>
<sequence length="113" mass="11652">MKNSNMTRYARALALSVLTAAASAGATMQTAYAQDASAAPAVPNSEVGHAAKAWIELQRSNVAAAPARPMLGEEAGLAYRRYMESFKSKIPDLYGSALNQGSGSGSGSQSPSN</sequence>
<evidence type="ECO:0008006" key="4">
    <source>
        <dbReference type="Google" id="ProtNLM"/>
    </source>
</evidence>
<comment type="caution">
    <text evidence="2">The sequence shown here is derived from an EMBL/GenBank/DDBJ whole genome shotgun (WGS) entry which is preliminary data.</text>
</comment>
<dbReference type="Proteomes" id="UP000218022">
    <property type="component" value="Unassembled WGS sequence"/>
</dbReference>
<dbReference type="InterPro" id="IPR022053">
    <property type="entry name" value="DUF3613"/>
</dbReference>
<protein>
    <recommendedName>
        <fullName evidence="4">DUF3613 domain-containing protein</fullName>
    </recommendedName>
</protein>